<evidence type="ECO:0000259" key="12">
    <source>
        <dbReference type="Pfam" id="PF00175"/>
    </source>
</evidence>
<dbReference type="GO" id="GO:0005741">
    <property type="term" value="C:mitochondrial outer membrane"/>
    <property type="evidence" value="ECO:0007669"/>
    <property type="project" value="UniProtKB-SubCell"/>
</dbReference>
<evidence type="ECO:0000256" key="1">
    <source>
        <dbReference type="ARBA" id="ARBA00001974"/>
    </source>
</evidence>
<dbReference type="PANTHER" id="PTHR19370">
    <property type="entry name" value="NADH-CYTOCHROME B5 REDUCTASE"/>
    <property type="match status" value="1"/>
</dbReference>
<dbReference type="AlphaFoldDB" id="A0A9P1HBC4"/>
<evidence type="ECO:0000256" key="5">
    <source>
        <dbReference type="ARBA" id="ARBA00022787"/>
    </source>
</evidence>
<dbReference type="SUPFAM" id="SSF52343">
    <property type="entry name" value="Ferredoxin reductase-like, C-terminal NADP-linked domain"/>
    <property type="match status" value="1"/>
</dbReference>
<dbReference type="InterPro" id="IPR001433">
    <property type="entry name" value="OxRdtase_FAD/NAD-bd"/>
</dbReference>
<evidence type="ECO:0000256" key="11">
    <source>
        <dbReference type="SAM" id="MobiDB-lite"/>
    </source>
</evidence>
<evidence type="ECO:0000256" key="7">
    <source>
        <dbReference type="ARBA" id="ARBA00023002"/>
    </source>
</evidence>
<comment type="cofactor">
    <cofactor evidence="1">
        <name>FAD</name>
        <dbReference type="ChEBI" id="CHEBI:57692"/>
    </cofactor>
</comment>
<dbReference type="InterPro" id="IPR001834">
    <property type="entry name" value="CBR-like"/>
</dbReference>
<feature type="non-terminal residue" evidence="13">
    <location>
        <position position="1"/>
    </location>
</feature>
<dbReference type="Proteomes" id="UP000838763">
    <property type="component" value="Unassembled WGS sequence"/>
</dbReference>
<evidence type="ECO:0000256" key="9">
    <source>
        <dbReference type="ARBA" id="ARBA00039435"/>
    </source>
</evidence>
<comment type="similarity">
    <text evidence="3">Belongs to the flavoprotein pyridine nucleotide cytochrome reductase family.</text>
</comment>
<keyword evidence="14" id="KW-1185">Reference proteome</keyword>
<dbReference type="GO" id="GO:0004128">
    <property type="term" value="F:cytochrome-b5 reductase activity, acting on NAD(P)H"/>
    <property type="evidence" value="ECO:0007669"/>
    <property type="project" value="TreeGrafter"/>
</dbReference>
<feature type="domain" description="Oxidoreductase FAD/NAD(P)-binding" evidence="12">
    <location>
        <begin position="2"/>
        <end position="54"/>
    </location>
</feature>
<evidence type="ECO:0000313" key="14">
    <source>
        <dbReference type="Proteomes" id="UP000838763"/>
    </source>
</evidence>
<dbReference type="Gene3D" id="3.40.50.80">
    <property type="entry name" value="Nucleotide-binding domain of ferredoxin-NADP reductase (FNR) module"/>
    <property type="match status" value="1"/>
</dbReference>
<dbReference type="OrthoDB" id="432685at2759"/>
<evidence type="ECO:0000256" key="8">
    <source>
        <dbReference type="ARBA" id="ARBA00037464"/>
    </source>
</evidence>
<organism evidence="13 14">
    <name type="scientific">Parascedosporium putredinis</name>
    <dbReference type="NCBI Taxonomy" id="1442378"/>
    <lineage>
        <taxon>Eukaryota</taxon>
        <taxon>Fungi</taxon>
        <taxon>Dikarya</taxon>
        <taxon>Ascomycota</taxon>
        <taxon>Pezizomycotina</taxon>
        <taxon>Sordariomycetes</taxon>
        <taxon>Hypocreomycetidae</taxon>
        <taxon>Microascales</taxon>
        <taxon>Microascaceae</taxon>
        <taxon>Parascedosporium</taxon>
    </lineage>
</organism>
<gene>
    <name evidence="13" type="ORF">PPNO1_LOCUS8976</name>
</gene>
<evidence type="ECO:0000313" key="13">
    <source>
        <dbReference type="EMBL" id="CAI4219411.1"/>
    </source>
</evidence>
<reference evidence="13" key="1">
    <citation type="submission" date="2022-11" db="EMBL/GenBank/DDBJ databases">
        <authorList>
            <person name="Scott C."/>
            <person name="Bruce N."/>
        </authorList>
    </citation>
    <scope>NUCLEOTIDE SEQUENCE</scope>
</reference>
<evidence type="ECO:0000256" key="4">
    <source>
        <dbReference type="ARBA" id="ARBA00022630"/>
    </source>
</evidence>
<comment type="function">
    <text evidence="8">May mediate the reduction of outer membrane cytochrome b5.</text>
</comment>
<keyword evidence="5" id="KW-0472">Membrane</keyword>
<dbReference type="InterPro" id="IPR039261">
    <property type="entry name" value="FNR_nucleotide-bd"/>
</dbReference>
<dbReference type="GO" id="GO:0006696">
    <property type="term" value="P:ergosterol biosynthetic process"/>
    <property type="evidence" value="ECO:0007669"/>
    <property type="project" value="TreeGrafter"/>
</dbReference>
<sequence length="124" mass="14293">LVRSIFSNPNDNTKVTLVFGNVTEKDILLKHELAELENKYPQRFRAFYVLDNPQGLGWRLRLHHQGPPQDRAPRAQVRQHQDLRLWSPGLMKSISGPKVSPKDQGELTGSLKDLGYNKDQVYKF</sequence>
<evidence type="ECO:0000256" key="3">
    <source>
        <dbReference type="ARBA" id="ARBA00006105"/>
    </source>
</evidence>
<evidence type="ECO:0000256" key="2">
    <source>
        <dbReference type="ARBA" id="ARBA00004572"/>
    </source>
</evidence>
<evidence type="ECO:0000256" key="10">
    <source>
        <dbReference type="ARBA" id="ARBA00041256"/>
    </source>
</evidence>
<accession>A0A9P1HBC4</accession>
<dbReference type="Pfam" id="PF00175">
    <property type="entry name" value="NAD_binding_1"/>
    <property type="match status" value="1"/>
</dbReference>
<keyword evidence="5" id="KW-1000">Mitochondrion outer membrane</keyword>
<keyword evidence="7" id="KW-0560">Oxidoreductase</keyword>
<keyword evidence="5" id="KW-0496">Mitochondrion</keyword>
<protein>
    <recommendedName>
        <fullName evidence="9">NADH-cytochrome b5 reductase 2</fullName>
    </recommendedName>
    <alternativeName>
        <fullName evidence="10">Mitochondrial cytochrome b reductase</fullName>
    </alternativeName>
</protein>
<proteinExistence type="inferred from homology"/>
<feature type="region of interest" description="Disordered" evidence="11">
    <location>
        <begin position="90"/>
        <end position="111"/>
    </location>
</feature>
<evidence type="ECO:0000256" key="6">
    <source>
        <dbReference type="ARBA" id="ARBA00022827"/>
    </source>
</evidence>
<keyword evidence="4" id="KW-0285">Flavoprotein</keyword>
<keyword evidence="6" id="KW-0274">FAD</keyword>
<comment type="caution">
    <text evidence="13">The sequence shown here is derived from an EMBL/GenBank/DDBJ whole genome shotgun (WGS) entry which is preliminary data.</text>
</comment>
<comment type="subcellular location">
    <subcellularLocation>
        <location evidence="2">Mitochondrion outer membrane</location>
        <topology evidence="2">Single-pass membrane protein</topology>
    </subcellularLocation>
</comment>
<dbReference type="PANTHER" id="PTHR19370:SF171">
    <property type="entry name" value="NADH-CYTOCHROME B5 REDUCTASE 2"/>
    <property type="match status" value="1"/>
</dbReference>
<dbReference type="EMBL" id="CALLCH030000019">
    <property type="protein sequence ID" value="CAI4219411.1"/>
    <property type="molecule type" value="Genomic_DNA"/>
</dbReference>
<name>A0A9P1HBC4_9PEZI</name>